<gene>
    <name evidence="2" type="ORF">NYQ28_14845</name>
</gene>
<evidence type="ECO:0000313" key="2">
    <source>
        <dbReference type="EMBL" id="MCS6523844.1"/>
    </source>
</evidence>
<evidence type="ECO:0000256" key="1">
    <source>
        <dbReference type="SAM" id="MobiDB-lite"/>
    </source>
</evidence>
<proteinExistence type="predicted"/>
<name>A0ABT2HKP4_9MICO</name>
<dbReference type="RefSeq" id="WP_141859590.1">
    <property type="nucleotide sequence ID" value="NZ_BMNV01000010.1"/>
</dbReference>
<evidence type="ECO:0000313" key="3">
    <source>
        <dbReference type="Proteomes" id="UP001652264"/>
    </source>
</evidence>
<comment type="caution">
    <text evidence="2">The sequence shown here is derived from an EMBL/GenBank/DDBJ whole genome shotgun (WGS) entry which is preliminary data.</text>
</comment>
<dbReference type="EMBL" id="JANVAD010000008">
    <property type="protein sequence ID" value="MCS6523844.1"/>
    <property type="molecule type" value="Genomic_DNA"/>
</dbReference>
<reference evidence="2 3" key="1">
    <citation type="submission" date="2022-08" db="EMBL/GenBank/DDBJ databases">
        <title>Taxonomy of Curtobacterium flaccumfaciens.</title>
        <authorList>
            <person name="Osdaghi E."/>
            <person name="Taghavi S.M."/>
            <person name="Hamidizade M."/>
            <person name="Abachi H."/>
            <person name="Fazliarab A."/>
            <person name="Baeyen S."/>
            <person name="Portier P."/>
            <person name="Van Vaerenbergh J."/>
            <person name="Jacques M.-A."/>
        </authorList>
    </citation>
    <scope>NUCLEOTIDE SEQUENCE [LARGE SCALE GENOMIC DNA]</scope>
    <source>
        <strain evidence="2 3">LMG8786T</strain>
    </source>
</reference>
<organism evidence="2 3">
    <name type="scientific">Curtobacterium citreum</name>
    <dbReference type="NCBI Taxonomy" id="2036"/>
    <lineage>
        <taxon>Bacteria</taxon>
        <taxon>Bacillati</taxon>
        <taxon>Actinomycetota</taxon>
        <taxon>Actinomycetes</taxon>
        <taxon>Micrococcales</taxon>
        <taxon>Microbacteriaceae</taxon>
        <taxon>Curtobacterium</taxon>
    </lineage>
</organism>
<accession>A0ABT2HKP4</accession>
<protein>
    <recommendedName>
        <fullName evidence="4">LA2681-like HEPN domain-containing protein</fullName>
    </recommendedName>
</protein>
<evidence type="ECO:0008006" key="4">
    <source>
        <dbReference type="Google" id="ProtNLM"/>
    </source>
</evidence>
<dbReference type="Proteomes" id="UP001652264">
    <property type="component" value="Unassembled WGS sequence"/>
</dbReference>
<dbReference type="GeneID" id="95322461"/>
<keyword evidence="3" id="KW-1185">Reference proteome</keyword>
<feature type="region of interest" description="Disordered" evidence="1">
    <location>
        <begin position="299"/>
        <end position="318"/>
    </location>
</feature>
<sequence>MIMRFPLRCVGCETAFTARVGVAPTDLTRFYLLCPTCGLPIHGRSTGQELEQLRVEFDDAEKIAGDGTDQPVVTIDPSVPARSDADWNSGFGSFTMMTFHFLLGDAVSEYFDDVGTAQTAALEGWKSVRRIGRYYLDGSWVFFDKIGRETFPDWEPKTTDYERAAQMFRAVGAVTEQVVGSRADRTAKFMERYLLKHRAALRTPAYVELLQADLAEGRIGTLQRDVFAQVDTFLRSYDAWSLGRLPRFLNVASKASLEDLTLFRDDFTQLRDLYQQGFELVCKTTRYMVAAQNTIKRGDPNDFGTATPAGVGEKQRPKTLKGFDKLPNASRLAYAAIVPGWEGMTELLNNRTRNAIGHATAHHDLRTGTIVSDVDPSGTQYLDFVGHVFDVFDALATAMQVIGRVRIAASPNPYV</sequence>